<dbReference type="EMBL" id="BSQG01000003">
    <property type="protein sequence ID" value="GLU47760.1"/>
    <property type="molecule type" value="Genomic_DNA"/>
</dbReference>
<keyword evidence="1" id="KW-0472">Membrane</keyword>
<evidence type="ECO:0000313" key="3">
    <source>
        <dbReference type="Proteomes" id="UP001165092"/>
    </source>
</evidence>
<keyword evidence="1" id="KW-1133">Transmembrane helix</keyword>
<protein>
    <submittedName>
        <fullName evidence="2">Uncharacterized protein</fullName>
    </submittedName>
</protein>
<gene>
    <name evidence="2" type="ORF">Nans01_21110</name>
</gene>
<keyword evidence="1" id="KW-0812">Transmembrane</keyword>
<evidence type="ECO:0000313" key="2">
    <source>
        <dbReference type="EMBL" id="GLU47760.1"/>
    </source>
</evidence>
<dbReference type="RefSeq" id="WP_285759002.1">
    <property type="nucleotide sequence ID" value="NZ_BSQG01000003.1"/>
</dbReference>
<dbReference type="AlphaFoldDB" id="A0A9W6P5V7"/>
<keyword evidence="3" id="KW-1185">Reference proteome</keyword>
<reference evidence="2" key="1">
    <citation type="submission" date="2023-02" db="EMBL/GenBank/DDBJ databases">
        <title>Nocardiopsis ansamitocini NBRC 112285.</title>
        <authorList>
            <person name="Ichikawa N."/>
            <person name="Sato H."/>
            <person name="Tonouchi N."/>
        </authorList>
    </citation>
    <scope>NUCLEOTIDE SEQUENCE</scope>
    <source>
        <strain evidence="2">NBRC 112285</strain>
    </source>
</reference>
<accession>A0A9W6P5V7</accession>
<proteinExistence type="predicted"/>
<comment type="caution">
    <text evidence="2">The sequence shown here is derived from an EMBL/GenBank/DDBJ whole genome shotgun (WGS) entry which is preliminary data.</text>
</comment>
<organism evidence="2 3">
    <name type="scientific">Nocardiopsis ansamitocini</name>
    <dbReference type="NCBI Taxonomy" id="1670832"/>
    <lineage>
        <taxon>Bacteria</taxon>
        <taxon>Bacillati</taxon>
        <taxon>Actinomycetota</taxon>
        <taxon>Actinomycetes</taxon>
        <taxon>Streptosporangiales</taxon>
        <taxon>Nocardiopsidaceae</taxon>
        <taxon>Nocardiopsis</taxon>
    </lineage>
</organism>
<feature type="transmembrane region" description="Helical" evidence="1">
    <location>
        <begin position="18"/>
        <end position="38"/>
    </location>
</feature>
<name>A0A9W6P5V7_9ACTN</name>
<evidence type="ECO:0000256" key="1">
    <source>
        <dbReference type="SAM" id="Phobius"/>
    </source>
</evidence>
<sequence>MQSRPRAVPADERGQANLFLLIGLTLSLLALTMLFVRLGDANQWRGRSQTAADAAALAAVTVARDNAAEMLAGNQIPAARLYEPARGRTSAERYARRNGAVLENIRASDNALGQLGNFVRVETRGAECRQELLEDGSRAWSDLFCPPEEERDPDADEGLGSMGNASAIAEMVMPDCSYVFGVEYRVVGVECDGQVIQSEQHARRLITIRLTGEEGQYIYKPFGAAEEFQPEPTASPSP</sequence>
<dbReference type="Proteomes" id="UP001165092">
    <property type="component" value="Unassembled WGS sequence"/>
</dbReference>